<dbReference type="AlphaFoldDB" id="A0A969TU78"/>
<keyword evidence="4 10" id="KW-0132">Cell division</keyword>
<evidence type="ECO:0000313" key="10">
    <source>
        <dbReference type="EMBL" id="NJP36696.1"/>
    </source>
</evidence>
<gene>
    <name evidence="10" type="primary">zapA</name>
    <name evidence="10" type="ORF">HCN83_03760</name>
</gene>
<dbReference type="GO" id="GO:0005829">
    <property type="term" value="C:cytosol"/>
    <property type="evidence" value="ECO:0007669"/>
    <property type="project" value="TreeGrafter"/>
</dbReference>
<dbReference type="GO" id="GO:0030428">
    <property type="term" value="C:cell septum"/>
    <property type="evidence" value="ECO:0007669"/>
    <property type="project" value="TreeGrafter"/>
</dbReference>
<evidence type="ECO:0000256" key="2">
    <source>
        <dbReference type="ARBA" id="ARBA00015195"/>
    </source>
</evidence>
<accession>A0A969TU78</accession>
<sequence>MEQDEEKIRTIVKIANQTYTVIGKESSDHVREASELVDAKMKQLRESNPYLTSTQLAVLAALNISNEYVSLKRQQENETKDEDGTT</sequence>
<dbReference type="Proteomes" id="UP000752012">
    <property type="component" value="Unassembled WGS sequence"/>
</dbReference>
<dbReference type="GO" id="GO:0043093">
    <property type="term" value="P:FtsZ-dependent cytokinesis"/>
    <property type="evidence" value="ECO:0007669"/>
    <property type="project" value="TreeGrafter"/>
</dbReference>
<evidence type="ECO:0000256" key="6">
    <source>
        <dbReference type="ARBA" id="ARBA00023306"/>
    </source>
</evidence>
<reference evidence="10 11" key="1">
    <citation type="submission" date="2020-03" db="EMBL/GenBank/DDBJ databases">
        <title>Assessment of the enzymatic potential of alkaline-tolerant lipase obtained from Bacillus luteus H11 (technogenic soil) for the bioremediation of saline soils contaminated with petroleum substances.</title>
        <authorList>
            <person name="Kalwasinska A."/>
        </authorList>
    </citation>
    <scope>NUCLEOTIDE SEQUENCE [LARGE SCALE GENOMIC DNA]</scope>
    <source>
        <strain evidence="10 11">H11</strain>
    </source>
</reference>
<comment type="subcellular location">
    <subcellularLocation>
        <location evidence="1">Cytoplasm</location>
    </subcellularLocation>
</comment>
<evidence type="ECO:0000256" key="3">
    <source>
        <dbReference type="ARBA" id="ARBA00022490"/>
    </source>
</evidence>
<proteinExistence type="predicted"/>
<dbReference type="PANTHER" id="PTHR34981">
    <property type="entry name" value="CELL DIVISION PROTEIN ZAPA"/>
    <property type="match status" value="1"/>
</dbReference>
<evidence type="ECO:0000313" key="11">
    <source>
        <dbReference type="Proteomes" id="UP000752012"/>
    </source>
</evidence>
<dbReference type="GO" id="GO:0032153">
    <property type="term" value="C:cell division site"/>
    <property type="evidence" value="ECO:0007669"/>
    <property type="project" value="TreeGrafter"/>
</dbReference>
<dbReference type="RefSeq" id="WP_168004992.1">
    <property type="nucleotide sequence ID" value="NZ_JAATHJ010000004.1"/>
</dbReference>
<dbReference type="SUPFAM" id="SSF102829">
    <property type="entry name" value="Cell division protein ZapA-like"/>
    <property type="match status" value="1"/>
</dbReference>
<dbReference type="GO" id="GO:0000921">
    <property type="term" value="P:septin ring assembly"/>
    <property type="evidence" value="ECO:0007669"/>
    <property type="project" value="TreeGrafter"/>
</dbReference>
<evidence type="ECO:0000256" key="8">
    <source>
        <dbReference type="ARBA" id="ARBA00026068"/>
    </source>
</evidence>
<keyword evidence="5" id="KW-0717">Septation</keyword>
<dbReference type="InterPro" id="IPR007838">
    <property type="entry name" value="Cell_div_ZapA-like"/>
</dbReference>
<keyword evidence="3" id="KW-0963">Cytoplasm</keyword>
<keyword evidence="6" id="KW-0131">Cell cycle</keyword>
<evidence type="ECO:0000256" key="4">
    <source>
        <dbReference type="ARBA" id="ARBA00022618"/>
    </source>
</evidence>
<dbReference type="GO" id="GO:0000917">
    <property type="term" value="P:division septum assembly"/>
    <property type="evidence" value="ECO:0007669"/>
    <property type="project" value="UniProtKB-KW"/>
</dbReference>
<evidence type="ECO:0000256" key="1">
    <source>
        <dbReference type="ARBA" id="ARBA00004496"/>
    </source>
</evidence>
<evidence type="ECO:0000256" key="9">
    <source>
        <dbReference type="ARBA" id="ARBA00033158"/>
    </source>
</evidence>
<dbReference type="Pfam" id="PF05164">
    <property type="entry name" value="ZapA"/>
    <property type="match status" value="1"/>
</dbReference>
<comment type="subunit">
    <text evidence="8">Homodimer. Interacts with FtsZ.</text>
</comment>
<dbReference type="Gene3D" id="6.10.250.790">
    <property type="match status" value="1"/>
</dbReference>
<dbReference type="PANTHER" id="PTHR34981:SF1">
    <property type="entry name" value="CELL DIVISION PROTEIN ZAPA"/>
    <property type="match status" value="1"/>
</dbReference>
<dbReference type="InterPro" id="IPR036192">
    <property type="entry name" value="Cell_div_ZapA-like_sf"/>
</dbReference>
<protein>
    <recommendedName>
        <fullName evidence="2">Cell division protein ZapA</fullName>
    </recommendedName>
    <alternativeName>
        <fullName evidence="9">Z ring-associated protein ZapA</fullName>
    </alternativeName>
</protein>
<dbReference type="EMBL" id="JAATHJ010000004">
    <property type="protein sequence ID" value="NJP36696.1"/>
    <property type="molecule type" value="Genomic_DNA"/>
</dbReference>
<name>A0A969TU78_9BACI</name>
<keyword evidence="11" id="KW-1185">Reference proteome</keyword>
<comment type="function">
    <text evidence="7">Activator of cell division through the inhibition of FtsZ GTPase activity, therefore promoting FtsZ assembly into bundles of protofilaments necessary for the formation of the division Z ring. It is recruited early at mid-cell but it is not essential for cell division.</text>
</comment>
<dbReference type="InterPro" id="IPR053712">
    <property type="entry name" value="Bac_CellDiv_Activator"/>
</dbReference>
<organism evidence="10 11">
    <name type="scientific">Alkalicoccus luteus</name>
    <dbReference type="NCBI Taxonomy" id="1237094"/>
    <lineage>
        <taxon>Bacteria</taxon>
        <taxon>Bacillati</taxon>
        <taxon>Bacillota</taxon>
        <taxon>Bacilli</taxon>
        <taxon>Bacillales</taxon>
        <taxon>Bacillaceae</taxon>
        <taxon>Alkalicoccus</taxon>
    </lineage>
</organism>
<comment type="caution">
    <text evidence="10">The sequence shown here is derived from an EMBL/GenBank/DDBJ whole genome shotgun (WGS) entry which is preliminary data.</text>
</comment>
<evidence type="ECO:0000256" key="7">
    <source>
        <dbReference type="ARBA" id="ARBA00024910"/>
    </source>
</evidence>
<evidence type="ECO:0000256" key="5">
    <source>
        <dbReference type="ARBA" id="ARBA00023210"/>
    </source>
</evidence>